<dbReference type="Gene3D" id="3.30.160.60">
    <property type="entry name" value="Classic Zinc Finger"/>
    <property type="match status" value="1"/>
</dbReference>
<dbReference type="InterPro" id="IPR001214">
    <property type="entry name" value="SET_dom"/>
</dbReference>
<dbReference type="SUPFAM" id="SSF57667">
    <property type="entry name" value="beta-beta-alpha zinc fingers"/>
    <property type="match status" value="1"/>
</dbReference>
<feature type="domain" description="SET" evidence="19">
    <location>
        <begin position="1"/>
        <end position="130"/>
    </location>
</feature>
<dbReference type="Gene3D" id="2.170.270.10">
    <property type="entry name" value="SET domain"/>
    <property type="match status" value="1"/>
</dbReference>
<keyword evidence="9" id="KW-0524">Neurogenesis</keyword>
<keyword evidence="7 16" id="KW-0863">Zinc-finger</keyword>
<organism evidence="20 21">
    <name type="scientific">Synaphobranchus kaupii</name>
    <name type="common">Kaup's arrowtooth eel</name>
    <dbReference type="NCBI Taxonomy" id="118154"/>
    <lineage>
        <taxon>Eukaryota</taxon>
        <taxon>Metazoa</taxon>
        <taxon>Chordata</taxon>
        <taxon>Craniata</taxon>
        <taxon>Vertebrata</taxon>
        <taxon>Euteleostomi</taxon>
        <taxon>Actinopterygii</taxon>
        <taxon>Neopterygii</taxon>
        <taxon>Teleostei</taxon>
        <taxon>Anguilliformes</taxon>
        <taxon>Synaphobranchidae</taxon>
        <taxon>Synaphobranchus</taxon>
    </lineage>
</organism>
<accession>A0A9Q1FMJ2</accession>
<dbReference type="PANTHER" id="PTHR16516">
    <property type="entry name" value="AGAP007109-PA"/>
    <property type="match status" value="1"/>
</dbReference>
<keyword evidence="5" id="KW-0479">Metal-binding</keyword>
<keyword evidence="2" id="KW-0489">Methyltransferase</keyword>
<evidence type="ECO:0000256" key="17">
    <source>
        <dbReference type="SAM" id="MobiDB-lite"/>
    </source>
</evidence>
<comment type="subcellular location">
    <subcellularLocation>
        <location evidence="1">Nucleus</location>
    </subcellularLocation>
</comment>
<evidence type="ECO:0000256" key="1">
    <source>
        <dbReference type="ARBA" id="ARBA00004123"/>
    </source>
</evidence>
<name>A0A9Q1FMJ2_SYNKA</name>
<protein>
    <recommendedName>
        <fullName evidence="14">PR domain zinc finger protein 8</fullName>
    </recommendedName>
    <alternativeName>
        <fullName evidence="15">PR domain-containing protein 8</fullName>
    </alternativeName>
</protein>
<dbReference type="InterPro" id="IPR036236">
    <property type="entry name" value="Znf_C2H2_sf"/>
</dbReference>
<keyword evidence="3" id="KW-0808">Transferase</keyword>
<keyword evidence="4" id="KW-0949">S-adenosyl-L-methionine</keyword>
<dbReference type="AlphaFoldDB" id="A0A9Q1FMJ2"/>
<dbReference type="GO" id="GO:0008168">
    <property type="term" value="F:methyltransferase activity"/>
    <property type="evidence" value="ECO:0007669"/>
    <property type="project" value="UniProtKB-KW"/>
</dbReference>
<keyword evidence="6" id="KW-0677">Repeat</keyword>
<keyword evidence="13" id="KW-0539">Nucleus</keyword>
<sequence>MELSFLPRSLWASDSNKLLQHHTDLFTSVHVTRDLPAGASFGPCVLQNTFYDTIAFIALKSCDKRNKSYVFRVDAEAVKSSHLVLSWLRLVQAASNKDEQNMEAYLRSGQLYFRSTRNIQKDEELLVWYDEELSHLLGLNEIKIRTLADGFKCTKCDQAFKNEYPHLAHCRFLCAQAKNGAHCHEFHEQKTIEMKKQRRVTDFHNIARDLEHKKSNTSEEVNNSPGKRKHEELDYTKARKPVLLEKTNISNDTNITHTVRDGQTVPELAASVMKHNADKYLFKKDLPECKQSAFTEVRRVKERLKQEKALDTVDEPGVNQTGQGHVQASSSLQSDGSAFSFVLPKGTQEEQKSAFCKPSKRTINDTSVRQSQALNGPPERSEDVADAIASKTIFGYRNLLGSGLLNGELSSRQSAPTSAATMNSFPFASEHWHRHIGVQVQSASSLALLPPTFTSFGVSVQNWCAKCNLSFRMTSDLVFHMRSHHKKEFAAESQVRRRREEKLTCPICHEYFRERHHLSRHMTSHN</sequence>
<evidence type="ECO:0000256" key="14">
    <source>
        <dbReference type="ARBA" id="ARBA00067591"/>
    </source>
</evidence>
<dbReference type="SMART" id="SM00355">
    <property type="entry name" value="ZnF_C2H2"/>
    <property type="match status" value="3"/>
</dbReference>
<evidence type="ECO:0000256" key="16">
    <source>
        <dbReference type="PROSITE-ProRule" id="PRU00042"/>
    </source>
</evidence>
<dbReference type="CDD" id="cd19192">
    <property type="entry name" value="PR-SET_PRDM8"/>
    <property type="match status" value="1"/>
</dbReference>
<dbReference type="GO" id="GO:0003677">
    <property type="term" value="F:DNA binding"/>
    <property type="evidence" value="ECO:0007669"/>
    <property type="project" value="UniProtKB-KW"/>
</dbReference>
<dbReference type="GO" id="GO:0006355">
    <property type="term" value="P:regulation of DNA-templated transcription"/>
    <property type="evidence" value="ECO:0007669"/>
    <property type="project" value="TreeGrafter"/>
</dbReference>
<dbReference type="Proteomes" id="UP001152622">
    <property type="component" value="Chromosome 5"/>
</dbReference>
<dbReference type="EMBL" id="JAINUF010000005">
    <property type="protein sequence ID" value="KAJ8361400.1"/>
    <property type="molecule type" value="Genomic_DNA"/>
</dbReference>
<feature type="region of interest" description="Disordered" evidence="17">
    <location>
        <begin position="213"/>
        <end position="234"/>
    </location>
</feature>
<gene>
    <name evidence="20" type="ORF">SKAU_G00179250</name>
</gene>
<evidence type="ECO:0000256" key="5">
    <source>
        <dbReference type="ARBA" id="ARBA00022723"/>
    </source>
</evidence>
<comment type="caution">
    <text evidence="20">The sequence shown here is derived from an EMBL/GenBank/DDBJ whole genome shotgun (WGS) entry which is preliminary data.</text>
</comment>
<dbReference type="GO" id="GO:0014003">
    <property type="term" value="P:oligodendrocyte development"/>
    <property type="evidence" value="ECO:0007669"/>
    <property type="project" value="TreeGrafter"/>
</dbReference>
<dbReference type="FunFam" id="2.170.270.10:FF:000012">
    <property type="entry name" value="PR domain zinc finger protein 8"/>
    <property type="match status" value="1"/>
</dbReference>
<evidence type="ECO:0000256" key="12">
    <source>
        <dbReference type="ARBA" id="ARBA00023163"/>
    </source>
</evidence>
<evidence type="ECO:0000256" key="13">
    <source>
        <dbReference type="ARBA" id="ARBA00023242"/>
    </source>
</evidence>
<keyword evidence="11" id="KW-0238">DNA-binding</keyword>
<dbReference type="PANTHER" id="PTHR16516:SF5">
    <property type="entry name" value="ZINC FINGER PROTEIN 488"/>
    <property type="match status" value="1"/>
</dbReference>
<dbReference type="InterPro" id="IPR013087">
    <property type="entry name" value="Znf_C2H2_type"/>
</dbReference>
<evidence type="ECO:0000256" key="2">
    <source>
        <dbReference type="ARBA" id="ARBA00022603"/>
    </source>
</evidence>
<dbReference type="GO" id="GO:0005654">
    <property type="term" value="C:nucleoplasm"/>
    <property type="evidence" value="ECO:0007669"/>
    <property type="project" value="UniProtKB-ARBA"/>
</dbReference>
<evidence type="ECO:0000256" key="10">
    <source>
        <dbReference type="ARBA" id="ARBA00023015"/>
    </source>
</evidence>
<feature type="domain" description="C2H2-type" evidence="18">
    <location>
        <begin position="462"/>
        <end position="489"/>
    </location>
</feature>
<dbReference type="InterPro" id="IPR044402">
    <property type="entry name" value="PRDM8-like_PR/SET"/>
</dbReference>
<keyword evidence="8" id="KW-0862">Zinc</keyword>
<evidence type="ECO:0000259" key="18">
    <source>
        <dbReference type="PROSITE" id="PS50157"/>
    </source>
</evidence>
<dbReference type="PROSITE" id="PS50280">
    <property type="entry name" value="SET"/>
    <property type="match status" value="1"/>
</dbReference>
<evidence type="ECO:0000259" key="19">
    <source>
        <dbReference type="PROSITE" id="PS50280"/>
    </source>
</evidence>
<evidence type="ECO:0000256" key="15">
    <source>
        <dbReference type="ARBA" id="ARBA00082172"/>
    </source>
</evidence>
<dbReference type="Pfam" id="PF21549">
    <property type="entry name" value="PRDM2_PR"/>
    <property type="match status" value="1"/>
</dbReference>
<dbReference type="PROSITE" id="PS00028">
    <property type="entry name" value="ZINC_FINGER_C2H2_1"/>
    <property type="match status" value="2"/>
</dbReference>
<evidence type="ECO:0000313" key="20">
    <source>
        <dbReference type="EMBL" id="KAJ8361400.1"/>
    </source>
</evidence>
<evidence type="ECO:0000256" key="7">
    <source>
        <dbReference type="ARBA" id="ARBA00022771"/>
    </source>
</evidence>
<evidence type="ECO:0000256" key="9">
    <source>
        <dbReference type="ARBA" id="ARBA00022902"/>
    </source>
</evidence>
<dbReference type="PROSITE" id="PS50157">
    <property type="entry name" value="ZINC_FINGER_C2H2_2"/>
    <property type="match status" value="2"/>
</dbReference>
<evidence type="ECO:0000256" key="3">
    <source>
        <dbReference type="ARBA" id="ARBA00022679"/>
    </source>
</evidence>
<dbReference type="InterPro" id="IPR052296">
    <property type="entry name" value="TR-Histone_Methyltrans"/>
</dbReference>
<dbReference type="InterPro" id="IPR046341">
    <property type="entry name" value="SET_dom_sf"/>
</dbReference>
<proteinExistence type="predicted"/>
<dbReference type="OrthoDB" id="5814089at2759"/>
<dbReference type="GO" id="GO:0032259">
    <property type="term" value="P:methylation"/>
    <property type="evidence" value="ECO:0007669"/>
    <property type="project" value="UniProtKB-KW"/>
</dbReference>
<evidence type="ECO:0000256" key="6">
    <source>
        <dbReference type="ARBA" id="ARBA00022737"/>
    </source>
</evidence>
<keyword evidence="21" id="KW-1185">Reference proteome</keyword>
<dbReference type="GO" id="GO:0008270">
    <property type="term" value="F:zinc ion binding"/>
    <property type="evidence" value="ECO:0007669"/>
    <property type="project" value="UniProtKB-KW"/>
</dbReference>
<keyword evidence="10" id="KW-0805">Transcription regulation</keyword>
<evidence type="ECO:0000256" key="4">
    <source>
        <dbReference type="ARBA" id="ARBA00022691"/>
    </source>
</evidence>
<feature type="domain" description="C2H2-type" evidence="18">
    <location>
        <begin position="503"/>
        <end position="526"/>
    </location>
</feature>
<reference evidence="20" key="1">
    <citation type="journal article" date="2023" name="Science">
        <title>Genome structures resolve the early diversification of teleost fishes.</title>
        <authorList>
            <person name="Parey E."/>
            <person name="Louis A."/>
            <person name="Montfort J."/>
            <person name="Bouchez O."/>
            <person name="Roques C."/>
            <person name="Iampietro C."/>
            <person name="Lluch J."/>
            <person name="Castinel A."/>
            <person name="Donnadieu C."/>
            <person name="Desvignes T."/>
            <person name="Floi Bucao C."/>
            <person name="Jouanno E."/>
            <person name="Wen M."/>
            <person name="Mejri S."/>
            <person name="Dirks R."/>
            <person name="Jansen H."/>
            <person name="Henkel C."/>
            <person name="Chen W.J."/>
            <person name="Zahm M."/>
            <person name="Cabau C."/>
            <person name="Klopp C."/>
            <person name="Thompson A.W."/>
            <person name="Robinson-Rechavi M."/>
            <person name="Braasch I."/>
            <person name="Lecointre G."/>
            <person name="Bobe J."/>
            <person name="Postlethwait J.H."/>
            <person name="Berthelot C."/>
            <person name="Roest Crollius H."/>
            <person name="Guiguen Y."/>
        </authorList>
    </citation>
    <scope>NUCLEOTIDE SEQUENCE</scope>
    <source>
        <strain evidence="20">WJC10195</strain>
    </source>
</reference>
<evidence type="ECO:0000256" key="8">
    <source>
        <dbReference type="ARBA" id="ARBA00022833"/>
    </source>
</evidence>
<evidence type="ECO:0000256" key="11">
    <source>
        <dbReference type="ARBA" id="ARBA00023125"/>
    </source>
</evidence>
<evidence type="ECO:0000313" key="21">
    <source>
        <dbReference type="Proteomes" id="UP001152622"/>
    </source>
</evidence>
<keyword evidence="12" id="KW-0804">Transcription</keyword>